<accession>A0A7S4PFM3</accession>
<evidence type="ECO:0000259" key="3">
    <source>
        <dbReference type="Pfam" id="PF05506"/>
    </source>
</evidence>
<dbReference type="Gene3D" id="3.40.720.10">
    <property type="entry name" value="Alkaline Phosphatase, subunit A"/>
    <property type="match status" value="1"/>
</dbReference>
<dbReference type="EMBL" id="HBKR01035540">
    <property type="protein sequence ID" value="CAE2333726.1"/>
    <property type="molecule type" value="Transcribed_RNA"/>
</dbReference>
<evidence type="ECO:0000313" key="4">
    <source>
        <dbReference type="EMBL" id="CAE2333726.1"/>
    </source>
</evidence>
<feature type="domain" description="Bacterial phospholipase C C-terminal" evidence="3">
    <location>
        <begin position="465"/>
        <end position="552"/>
    </location>
</feature>
<protein>
    <recommendedName>
        <fullName evidence="3">Bacterial phospholipase C C-terminal domain-containing protein</fullName>
    </recommendedName>
</protein>
<dbReference type="InterPro" id="IPR007312">
    <property type="entry name" value="Phosphoesterase"/>
</dbReference>
<dbReference type="PANTHER" id="PTHR31956:SF1">
    <property type="entry name" value="NON-SPECIFIC PHOSPHOLIPASE C1"/>
    <property type="match status" value="1"/>
</dbReference>
<evidence type="ECO:0000256" key="2">
    <source>
        <dbReference type="SAM" id="SignalP"/>
    </source>
</evidence>
<feature type="chain" id="PRO_5031528324" description="Bacterial phospholipase C C-terminal domain-containing protein" evidence="2">
    <location>
        <begin position="23"/>
        <end position="718"/>
    </location>
</feature>
<proteinExistence type="predicted"/>
<organism evidence="4">
    <name type="scientific">Paramoeba aestuarina</name>
    <dbReference type="NCBI Taxonomy" id="180227"/>
    <lineage>
        <taxon>Eukaryota</taxon>
        <taxon>Amoebozoa</taxon>
        <taxon>Discosea</taxon>
        <taxon>Flabellinia</taxon>
        <taxon>Dactylopodida</taxon>
        <taxon>Paramoebidae</taxon>
        <taxon>Paramoeba</taxon>
    </lineage>
</organism>
<keyword evidence="1" id="KW-0378">Hydrolase</keyword>
<sequence>MGRACVLFSVLVLVVWPGDAEGSSLDDVHHIVMFMQENRPLDHYMGVLAGVRGFNDRTTVPLRSGLNAFYQPTNQSDLSEYMLPYHADSNKTSAMCMHAPEMYYTTDLGIYNQGRMDSWNTARDAGMGMSYFTRDDLPYYYTLWDNFAIGDQYFQSVFSATNPNRMMSFSGSNGGSVGEQPVVTNYEPQPGFNWSTVAEVMENNNISWKVYQQRDNFDDNAFAWFNNFQQAKPGSPLYDKGMIRYLNLTAEFQKDVENDKLPQVSWIIAPTARSEHATNHPCAGEDFTARLLKVLQQNPDVYANTAFILNYDEGGQFYDHVWCPTPPVDEKEGISTVSVEGEINYDNLVTEPSPYGLGFRVPIVVVSPWTRGKLLYSQVMDHTSVLFLLESKFNVTIDTISAWRRALCGNLLGIFDFDNPDYSWPDLPDTSDYVNQGNYECDTLPPVEIPSEQSMPVQEPGTRLSKALPYTFLVTQTREDDVLKIKIDNAGDLGGAFILFDVLHLKDVRPRLYTIEAGKTIIDVIPLRYEDKLENYTLVLQGPNGFVRYMSGPLDKSDACGGNVEAYITYNERLNDVIVNTINNQDASVTVELVDNAYGHSSQPDWEVYDVPPNGGTDSRKINVQSSGNWYDLSVIIHNEDCFERRFMGRMEVGTAGMSDPAMSEGVPGLWGTLPNGAHPPLPSHLRTLARLTNEEIRAKHPDAFQKDALLYDQKDEL</sequence>
<dbReference type="InterPro" id="IPR017850">
    <property type="entry name" value="Alkaline_phosphatase_core_sf"/>
</dbReference>
<gene>
    <name evidence="4" type="ORF">NAES01612_LOCUS23263</name>
</gene>
<dbReference type="Pfam" id="PF04185">
    <property type="entry name" value="Phosphoesterase"/>
    <property type="match status" value="1"/>
</dbReference>
<dbReference type="PANTHER" id="PTHR31956">
    <property type="entry name" value="NON-SPECIFIC PHOSPHOLIPASE C4-RELATED"/>
    <property type="match status" value="1"/>
</dbReference>
<dbReference type="GO" id="GO:0016042">
    <property type="term" value="P:lipid catabolic process"/>
    <property type="evidence" value="ECO:0007669"/>
    <property type="project" value="InterPro"/>
</dbReference>
<dbReference type="InterPro" id="IPR008475">
    <property type="entry name" value="PLipase_C_C"/>
</dbReference>
<name>A0A7S4PFM3_9EUKA</name>
<evidence type="ECO:0000256" key="1">
    <source>
        <dbReference type="ARBA" id="ARBA00022801"/>
    </source>
</evidence>
<feature type="domain" description="Bacterial phospholipase C C-terminal" evidence="3">
    <location>
        <begin position="572"/>
        <end position="650"/>
    </location>
</feature>
<dbReference type="Pfam" id="PF05506">
    <property type="entry name" value="PLipase_C_C"/>
    <property type="match status" value="2"/>
</dbReference>
<reference evidence="4" key="1">
    <citation type="submission" date="2021-01" db="EMBL/GenBank/DDBJ databases">
        <authorList>
            <person name="Corre E."/>
            <person name="Pelletier E."/>
            <person name="Niang G."/>
            <person name="Scheremetjew M."/>
            <person name="Finn R."/>
            <person name="Kale V."/>
            <person name="Holt S."/>
            <person name="Cochrane G."/>
            <person name="Meng A."/>
            <person name="Brown T."/>
            <person name="Cohen L."/>
        </authorList>
    </citation>
    <scope>NUCLEOTIDE SEQUENCE</scope>
    <source>
        <strain evidence="4">SoJaBio B1-5/56/2</strain>
    </source>
</reference>
<dbReference type="AlphaFoldDB" id="A0A7S4PFM3"/>
<dbReference type="GO" id="GO:0034480">
    <property type="term" value="F:phosphatidylcholine phospholipase C activity"/>
    <property type="evidence" value="ECO:0007669"/>
    <property type="project" value="InterPro"/>
</dbReference>
<dbReference type="NCBIfam" id="TIGR03396">
    <property type="entry name" value="PC_PLC"/>
    <property type="match status" value="1"/>
</dbReference>
<feature type="signal peptide" evidence="2">
    <location>
        <begin position="1"/>
        <end position="22"/>
    </location>
</feature>
<dbReference type="InterPro" id="IPR017767">
    <property type="entry name" value="PC-PLC"/>
</dbReference>
<keyword evidence="2" id="KW-0732">Signal</keyword>